<comment type="caution">
    <text evidence="4">The sequence shown here is derived from an EMBL/GenBank/DDBJ whole genome shotgun (WGS) entry which is preliminary data.</text>
</comment>
<dbReference type="InterPro" id="IPR029058">
    <property type="entry name" value="AB_hydrolase_fold"/>
</dbReference>
<dbReference type="PRINTS" id="PR00412">
    <property type="entry name" value="EPOXHYDRLASE"/>
</dbReference>
<dbReference type="InterPro" id="IPR050266">
    <property type="entry name" value="AB_hydrolase_sf"/>
</dbReference>
<dbReference type="InterPro" id="IPR000073">
    <property type="entry name" value="AB_hydrolase_1"/>
</dbReference>
<dbReference type="PANTHER" id="PTHR43798:SF31">
    <property type="entry name" value="AB HYDROLASE SUPERFAMILY PROTEIN YCLE"/>
    <property type="match status" value="1"/>
</dbReference>
<feature type="compositionally biased region" description="Low complexity" evidence="2">
    <location>
        <begin position="289"/>
        <end position="303"/>
    </location>
</feature>
<feature type="domain" description="AB hydrolase-1" evidence="3">
    <location>
        <begin position="35"/>
        <end position="143"/>
    </location>
</feature>
<reference evidence="5" key="1">
    <citation type="submission" date="2023-07" db="EMBL/GenBank/DDBJ databases">
        <title>30 novel species of actinomycetes from the DSMZ collection.</title>
        <authorList>
            <person name="Nouioui I."/>
        </authorList>
    </citation>
    <scope>NUCLEOTIDE SEQUENCE [LARGE SCALE GENOMIC DNA]</scope>
    <source>
        <strain evidence="5">DSM 44917</strain>
    </source>
</reference>
<dbReference type="EMBL" id="JAVREN010000001">
    <property type="protein sequence ID" value="MDT0305454.1"/>
    <property type="molecule type" value="Genomic_DNA"/>
</dbReference>
<name>A0ABU2L1L7_9ACTN</name>
<dbReference type="PRINTS" id="PR00111">
    <property type="entry name" value="ABHYDROLASE"/>
</dbReference>
<accession>A0ABU2L1L7</accession>
<protein>
    <submittedName>
        <fullName evidence="4">Alpha/beta hydrolase</fullName>
    </submittedName>
</protein>
<evidence type="ECO:0000256" key="1">
    <source>
        <dbReference type="ARBA" id="ARBA00022801"/>
    </source>
</evidence>
<dbReference type="PANTHER" id="PTHR43798">
    <property type="entry name" value="MONOACYLGLYCEROL LIPASE"/>
    <property type="match status" value="1"/>
</dbReference>
<dbReference type="Pfam" id="PF00561">
    <property type="entry name" value="Abhydrolase_1"/>
    <property type="match status" value="1"/>
</dbReference>
<evidence type="ECO:0000313" key="4">
    <source>
        <dbReference type="EMBL" id="MDT0305454.1"/>
    </source>
</evidence>
<dbReference type="Proteomes" id="UP001183388">
    <property type="component" value="Unassembled WGS sequence"/>
</dbReference>
<gene>
    <name evidence="4" type="ORF">RM780_00545</name>
</gene>
<keyword evidence="5" id="KW-1185">Reference proteome</keyword>
<dbReference type="Gene3D" id="3.40.50.1820">
    <property type="entry name" value="alpha/beta hydrolase"/>
    <property type="match status" value="1"/>
</dbReference>
<keyword evidence="1 4" id="KW-0378">Hydrolase</keyword>
<evidence type="ECO:0000313" key="5">
    <source>
        <dbReference type="Proteomes" id="UP001183388"/>
    </source>
</evidence>
<dbReference type="SUPFAM" id="SSF53474">
    <property type="entry name" value="alpha/beta-Hydrolases"/>
    <property type="match status" value="1"/>
</dbReference>
<evidence type="ECO:0000256" key="2">
    <source>
        <dbReference type="SAM" id="MobiDB-lite"/>
    </source>
</evidence>
<dbReference type="GO" id="GO:0016787">
    <property type="term" value="F:hydrolase activity"/>
    <property type="evidence" value="ECO:0007669"/>
    <property type="project" value="UniProtKB-KW"/>
</dbReference>
<feature type="region of interest" description="Disordered" evidence="2">
    <location>
        <begin position="275"/>
        <end position="303"/>
    </location>
</feature>
<proteinExistence type="predicted"/>
<dbReference type="InterPro" id="IPR000639">
    <property type="entry name" value="Epox_hydrolase-like"/>
</dbReference>
<organism evidence="4 5">
    <name type="scientific">Streptomyces boetiae</name>
    <dbReference type="NCBI Taxonomy" id="3075541"/>
    <lineage>
        <taxon>Bacteria</taxon>
        <taxon>Bacillati</taxon>
        <taxon>Actinomycetota</taxon>
        <taxon>Actinomycetes</taxon>
        <taxon>Kitasatosporales</taxon>
        <taxon>Streptomycetaceae</taxon>
        <taxon>Streptomyces</taxon>
    </lineage>
</organism>
<sequence>MPNDPAPAPPTRSHLTTPDRRRLSYLDFGPATGRPLLALHGHLGEGAEFAGLAAALRPDGWRVLAPDQRGHGDSDRAERYDRQGYLDDLRLLLTHLGLDGRPLPVLGHSLGAVNAYHLAAEHPGAVGALVNLDGPASLPVVDPAPLSFLLGLPYTAPTREELLRACGPLAPLLENGLRPHGDGWRLGCHPEDMADSDARVLGDHWPQWLASDCPALLLHGTASAVLPTPQAREMASRRPRTTLVELDADHWVHLRRPEESADAIRRFLRLRALSASSRTGSAARRRETSGSPPGSGSPSCPGR</sequence>
<evidence type="ECO:0000259" key="3">
    <source>
        <dbReference type="Pfam" id="PF00561"/>
    </source>
</evidence>
<dbReference type="RefSeq" id="WP_311628365.1">
    <property type="nucleotide sequence ID" value="NZ_JAVREN010000001.1"/>
</dbReference>